<name>A0A0F9JBD9_9ZZZZ</name>
<proteinExistence type="predicted"/>
<dbReference type="AlphaFoldDB" id="A0A0F9JBD9"/>
<evidence type="ECO:0000313" key="2">
    <source>
        <dbReference type="EMBL" id="KKM67124.1"/>
    </source>
</evidence>
<feature type="region of interest" description="Disordered" evidence="1">
    <location>
        <begin position="60"/>
        <end position="82"/>
    </location>
</feature>
<gene>
    <name evidence="2" type="ORF">LCGC14_1474270</name>
</gene>
<reference evidence="2" key="1">
    <citation type="journal article" date="2015" name="Nature">
        <title>Complex archaea that bridge the gap between prokaryotes and eukaryotes.</title>
        <authorList>
            <person name="Spang A."/>
            <person name="Saw J.H."/>
            <person name="Jorgensen S.L."/>
            <person name="Zaremba-Niedzwiedzka K."/>
            <person name="Martijn J."/>
            <person name="Lind A.E."/>
            <person name="van Eijk R."/>
            <person name="Schleper C."/>
            <person name="Guy L."/>
            <person name="Ettema T.J."/>
        </authorList>
    </citation>
    <scope>NUCLEOTIDE SEQUENCE</scope>
</reference>
<protein>
    <submittedName>
        <fullName evidence="2">Uncharacterized protein</fullName>
    </submittedName>
</protein>
<accession>A0A0F9JBD9</accession>
<organism evidence="2">
    <name type="scientific">marine sediment metagenome</name>
    <dbReference type="NCBI Taxonomy" id="412755"/>
    <lineage>
        <taxon>unclassified sequences</taxon>
        <taxon>metagenomes</taxon>
        <taxon>ecological metagenomes</taxon>
    </lineage>
</organism>
<evidence type="ECO:0000256" key="1">
    <source>
        <dbReference type="SAM" id="MobiDB-lite"/>
    </source>
</evidence>
<dbReference type="EMBL" id="LAZR01010405">
    <property type="protein sequence ID" value="KKM67124.1"/>
    <property type="molecule type" value="Genomic_DNA"/>
</dbReference>
<comment type="caution">
    <text evidence="2">The sequence shown here is derived from an EMBL/GenBank/DDBJ whole genome shotgun (WGS) entry which is preliminary data.</text>
</comment>
<sequence length="82" mass="9491">MGRDLPAPQEEGDLVSELEELIKAAYFARQADMLLVSPSAARWLRRWVLSGELTRLQRIGNKKKHKAARRRNRGRGPFARHR</sequence>